<dbReference type="RefSeq" id="WP_134080968.1">
    <property type="nucleotide sequence ID" value="NZ_PECL01000003.1"/>
</dbReference>
<evidence type="ECO:0000313" key="3">
    <source>
        <dbReference type="Proteomes" id="UP000294604"/>
    </source>
</evidence>
<dbReference type="EMBL" id="PECL01000003">
    <property type="protein sequence ID" value="TEA09079.1"/>
    <property type="molecule type" value="Genomic_DNA"/>
</dbReference>
<accession>A0A4R8SZR5</accession>
<comment type="caution">
    <text evidence="2">The sequence shown here is derived from an EMBL/GenBank/DDBJ whole genome shotgun (WGS) entry which is preliminary data.</text>
</comment>
<gene>
    <name evidence="2" type="ORF">CCUG60884_00247</name>
</gene>
<reference evidence="2 3" key="1">
    <citation type="journal article" date="2019" name="Sci. Rep.">
        <title>Extended insight into the Mycobacterium chelonae-abscessus complex through whole genome sequencing of Mycobacterium salmoniphilum outbreak and Mycobacterium salmoniphilum-like strains.</title>
        <authorList>
            <person name="Behra P.R.K."/>
            <person name="Das S."/>
            <person name="Pettersson B.M.F."/>
            <person name="Shirreff L."/>
            <person name="DuCote T."/>
            <person name="Jacobsson K.G."/>
            <person name="Ennis D.G."/>
            <person name="Kirsebom L.A."/>
        </authorList>
    </citation>
    <scope>NUCLEOTIDE SEQUENCE [LARGE SCALE GENOMIC DNA]</scope>
    <source>
        <strain evidence="2 3">CCUG 60884</strain>
    </source>
</reference>
<evidence type="ECO:0000256" key="1">
    <source>
        <dbReference type="SAM" id="MobiDB-lite"/>
    </source>
</evidence>
<proteinExistence type="predicted"/>
<dbReference type="Proteomes" id="UP000294604">
    <property type="component" value="Unassembled WGS sequence"/>
</dbReference>
<protein>
    <submittedName>
        <fullName evidence="2">Uncharacterized protein</fullName>
    </submittedName>
</protein>
<evidence type="ECO:0000313" key="2">
    <source>
        <dbReference type="EMBL" id="TEA09079.1"/>
    </source>
</evidence>
<name>A0A4R8SZR5_9MYCO</name>
<sequence length="675" mass="74467">MQNFEVSVEREGRKWRIHAPELANLDAFTRRIADIEVIARHEIAPLLGTDVDDIAIRIATIMIPELGEVLAEAREVVLLRQKAADLTKRSNKRTDEFIKRLVAADVPVRDIATLLGEMSPQRVSQISNAPTTGGIDMELWPLRTRWAKSISLSDETFVEITGIPLQQAQAAAQADRASTAPGEEPSGFPQPIPPRAGGSQRWPTVDTFMYTLTMLPTRAAAVPALFPSTAEPTPAVFVDAIRVNLEDRGDFAVHVWQPGDGGARVAMAYADNFVEPGPPAKDVAAILSRLDESIAAVALANNEITALRTSIPGQDPVDDGYQPCLVVADRHTKYLPDPAGVDGVSRYWWTELANLLRTDIPWWPRHLRELGAMLSWRPSSQIQTIVPAARDQDPRAVTGVATITDPPLLRSALEHQAALILHRLAVFAAEETYDITPGLFVAAMSAVDHRGPEPKLSLAEQSAILHHRTTFERYRAMSIAIVRWDWMPLVTHGMKLHLESAGPIAQCWISRLIDVTADRYDEIGFWRLHGYLSASRTPVRWMTDPMAPNSWILQDDSGYLYATVGTRTLNAVGVLTAAETDNEAMFFTDSDGTAWPIPDHGFDYYKTGYGGGGTQRLTETIITLLNDASADVHRPTDFYPDCALFKMLSEVADPIAIPQEMLEELKSRSIAMRGA</sequence>
<feature type="region of interest" description="Disordered" evidence="1">
    <location>
        <begin position="169"/>
        <end position="200"/>
    </location>
</feature>
<dbReference type="AlphaFoldDB" id="A0A4R8SZR5"/>
<organism evidence="2 3">
    <name type="scientific">Mycobacteroides salmoniphilum</name>
    <dbReference type="NCBI Taxonomy" id="404941"/>
    <lineage>
        <taxon>Bacteria</taxon>
        <taxon>Bacillati</taxon>
        <taxon>Actinomycetota</taxon>
        <taxon>Actinomycetes</taxon>
        <taxon>Mycobacteriales</taxon>
        <taxon>Mycobacteriaceae</taxon>
        <taxon>Mycobacteroides</taxon>
    </lineage>
</organism>